<evidence type="ECO:0000256" key="4">
    <source>
        <dbReference type="ARBA" id="ARBA00022989"/>
    </source>
</evidence>
<keyword evidence="10" id="KW-1185">Reference proteome</keyword>
<comment type="subcellular location">
    <subcellularLocation>
        <location evidence="1">Membrane</location>
        <topology evidence="1">Multi-pass membrane protein</topology>
    </subcellularLocation>
</comment>
<evidence type="ECO:0000256" key="6">
    <source>
        <dbReference type="ARBA" id="ARBA00024338"/>
    </source>
</evidence>
<keyword evidence="4 7" id="KW-1133">Transmembrane helix</keyword>
<sequence length="395" mass="43534">MVFAPVCGYFGDRYNRKLIMQSGLIIWTLSVLLSTFCSPAHFYLFMLCRGIVGIGEASFATVAPTIIADMFEGNQRSTALMVFYFAIPIGSGLGFISGATISLWTGVWQWGVRLTSILGVISFLLLYHAVEEPVRSVIDDSSSEESYFFEDVKYLLTVPTFITTTIGLTAVVFMTGCVAWWAPTLMEHAWAVQHSTSHVSNEIKARIGLVFGLITCLAGFVGVLGGSALSQMWRSGFRILPKNLHADPHVCALGAFLAIPFLYLALVLSPNYTAISLVFTFLGTTCCCMNWAVNMDILMYVVSLRRRSIASATQTLISHLFGDASSPYIVGLISDRIREVTGNERSVIANFIALQRSLFVPNFVLCLGGFMYLVSTFYIDQDKENADRLTIGTFM</sequence>
<feature type="transmembrane region" description="Helical" evidence="7">
    <location>
        <begin position="358"/>
        <end position="379"/>
    </location>
</feature>
<dbReference type="PANTHER" id="PTHR23505:SF79">
    <property type="entry name" value="PROTEIN SPINSTER"/>
    <property type="match status" value="1"/>
</dbReference>
<dbReference type="Proteomes" id="UP000276776">
    <property type="component" value="Unassembled WGS sequence"/>
</dbReference>
<organism evidence="11">
    <name type="scientific">Thelazia callipaeda</name>
    <name type="common">Oriental eyeworm</name>
    <name type="synonym">Parasitic nematode</name>
    <dbReference type="NCBI Taxonomy" id="103827"/>
    <lineage>
        <taxon>Eukaryota</taxon>
        <taxon>Metazoa</taxon>
        <taxon>Ecdysozoa</taxon>
        <taxon>Nematoda</taxon>
        <taxon>Chromadorea</taxon>
        <taxon>Rhabditida</taxon>
        <taxon>Spirurina</taxon>
        <taxon>Spiruromorpha</taxon>
        <taxon>Thelazioidea</taxon>
        <taxon>Thelaziidae</taxon>
        <taxon>Thelazia</taxon>
    </lineage>
</organism>
<evidence type="ECO:0000256" key="5">
    <source>
        <dbReference type="ARBA" id="ARBA00023136"/>
    </source>
</evidence>
<feature type="domain" description="Major facilitator superfamily (MFS) profile" evidence="8">
    <location>
        <begin position="1"/>
        <end position="395"/>
    </location>
</feature>
<dbReference type="GO" id="GO:0022857">
    <property type="term" value="F:transmembrane transporter activity"/>
    <property type="evidence" value="ECO:0007669"/>
    <property type="project" value="InterPro"/>
</dbReference>
<comment type="similarity">
    <text evidence="6">Belongs to the major facilitator superfamily. Spinster (TC 2.A.1.49) family.</text>
</comment>
<evidence type="ECO:0000256" key="2">
    <source>
        <dbReference type="ARBA" id="ARBA00022448"/>
    </source>
</evidence>
<feature type="transmembrane region" description="Helical" evidence="7">
    <location>
        <begin position="274"/>
        <end position="302"/>
    </location>
</feature>
<dbReference type="InterPro" id="IPR020846">
    <property type="entry name" value="MFS_dom"/>
</dbReference>
<dbReference type="PROSITE" id="PS50850">
    <property type="entry name" value="MFS"/>
    <property type="match status" value="1"/>
</dbReference>
<evidence type="ECO:0000313" key="10">
    <source>
        <dbReference type="Proteomes" id="UP000276776"/>
    </source>
</evidence>
<dbReference type="CDD" id="cd17328">
    <property type="entry name" value="MFS_spinster_like"/>
    <property type="match status" value="1"/>
</dbReference>
<dbReference type="STRING" id="103827.A0A0N5D6Q4"/>
<reference evidence="11" key="1">
    <citation type="submission" date="2017-02" db="UniProtKB">
        <authorList>
            <consortium name="WormBaseParasite"/>
        </authorList>
    </citation>
    <scope>IDENTIFICATION</scope>
</reference>
<keyword evidence="5 7" id="KW-0472">Membrane</keyword>
<dbReference type="AlphaFoldDB" id="A0A0N5D6Q4"/>
<feature type="transmembrane region" description="Helical" evidence="7">
    <location>
        <begin position="207"/>
        <end position="229"/>
    </location>
</feature>
<accession>A0A0N5D6Q4</accession>
<keyword evidence="3 7" id="KW-0812">Transmembrane</keyword>
<evidence type="ECO:0000313" key="11">
    <source>
        <dbReference type="WBParaSite" id="TCLT_0000872301-mRNA-1"/>
    </source>
</evidence>
<evidence type="ECO:0000256" key="7">
    <source>
        <dbReference type="SAM" id="Phobius"/>
    </source>
</evidence>
<dbReference type="InterPro" id="IPR011701">
    <property type="entry name" value="MFS"/>
</dbReference>
<dbReference type="PANTHER" id="PTHR23505">
    <property type="entry name" value="SPINSTER"/>
    <property type="match status" value="1"/>
</dbReference>
<gene>
    <name evidence="9" type="ORF">TCLT_LOCUS8712</name>
</gene>
<reference evidence="9 10" key="2">
    <citation type="submission" date="2018-11" db="EMBL/GenBank/DDBJ databases">
        <authorList>
            <consortium name="Pathogen Informatics"/>
        </authorList>
    </citation>
    <scope>NUCLEOTIDE SEQUENCE [LARGE SCALE GENOMIC DNA]</scope>
</reference>
<dbReference type="OMA" id="YTCVYTA"/>
<dbReference type="WBParaSite" id="TCLT_0000872301-mRNA-1">
    <property type="protein sequence ID" value="TCLT_0000872301-mRNA-1"/>
    <property type="gene ID" value="TCLT_0000872301"/>
</dbReference>
<protein>
    <submittedName>
        <fullName evidence="11">MFS domain-containing protein</fullName>
    </submittedName>
</protein>
<evidence type="ECO:0000259" key="8">
    <source>
        <dbReference type="PROSITE" id="PS50850"/>
    </source>
</evidence>
<evidence type="ECO:0000256" key="1">
    <source>
        <dbReference type="ARBA" id="ARBA00004141"/>
    </source>
</evidence>
<name>A0A0N5D6Q4_THECL</name>
<feature type="transmembrane region" description="Helical" evidence="7">
    <location>
        <begin position="42"/>
        <end position="67"/>
    </location>
</feature>
<dbReference type="OrthoDB" id="6770063at2759"/>
<dbReference type="Pfam" id="PF07690">
    <property type="entry name" value="MFS_1"/>
    <property type="match status" value="1"/>
</dbReference>
<proteinExistence type="inferred from homology"/>
<dbReference type="InterPro" id="IPR044770">
    <property type="entry name" value="MFS_spinster-like"/>
</dbReference>
<feature type="transmembrane region" description="Helical" evidence="7">
    <location>
        <begin position="18"/>
        <end position="36"/>
    </location>
</feature>
<dbReference type="InterPro" id="IPR036259">
    <property type="entry name" value="MFS_trans_sf"/>
</dbReference>
<dbReference type="Gene3D" id="1.20.1250.20">
    <property type="entry name" value="MFS general substrate transporter like domains"/>
    <property type="match status" value="1"/>
</dbReference>
<feature type="transmembrane region" description="Helical" evidence="7">
    <location>
        <begin position="154"/>
        <end position="182"/>
    </location>
</feature>
<dbReference type="SUPFAM" id="SSF103473">
    <property type="entry name" value="MFS general substrate transporter"/>
    <property type="match status" value="1"/>
</dbReference>
<feature type="transmembrane region" description="Helical" evidence="7">
    <location>
        <begin position="79"/>
        <end position="104"/>
    </location>
</feature>
<keyword evidence="2" id="KW-0813">Transport</keyword>
<evidence type="ECO:0000313" key="9">
    <source>
        <dbReference type="EMBL" id="VDN06292.1"/>
    </source>
</evidence>
<dbReference type="GO" id="GO:0016020">
    <property type="term" value="C:membrane"/>
    <property type="evidence" value="ECO:0007669"/>
    <property type="project" value="UniProtKB-SubCell"/>
</dbReference>
<feature type="transmembrane region" description="Helical" evidence="7">
    <location>
        <begin position="110"/>
        <end position="130"/>
    </location>
</feature>
<dbReference type="EMBL" id="UYYF01004673">
    <property type="protein sequence ID" value="VDN06292.1"/>
    <property type="molecule type" value="Genomic_DNA"/>
</dbReference>
<feature type="transmembrane region" description="Helical" evidence="7">
    <location>
        <begin position="250"/>
        <end position="268"/>
    </location>
</feature>
<evidence type="ECO:0000256" key="3">
    <source>
        <dbReference type="ARBA" id="ARBA00022692"/>
    </source>
</evidence>